<evidence type="ECO:0000313" key="1">
    <source>
        <dbReference type="EMBL" id="MEU2264899.1"/>
    </source>
</evidence>
<organism evidence="1 2">
    <name type="scientific">Streptomyces olindensis</name>
    <dbReference type="NCBI Taxonomy" id="358823"/>
    <lineage>
        <taxon>Bacteria</taxon>
        <taxon>Bacillati</taxon>
        <taxon>Actinomycetota</taxon>
        <taxon>Actinomycetes</taxon>
        <taxon>Kitasatosporales</taxon>
        <taxon>Streptomycetaceae</taxon>
        <taxon>Streptomyces</taxon>
    </lineage>
</organism>
<accession>A0ABV2XLL8</accession>
<evidence type="ECO:0000313" key="2">
    <source>
        <dbReference type="Proteomes" id="UP001550603"/>
    </source>
</evidence>
<dbReference type="Proteomes" id="UP001550603">
    <property type="component" value="Unassembled WGS sequence"/>
</dbReference>
<dbReference type="RefSeq" id="WP_359784194.1">
    <property type="nucleotide sequence ID" value="NZ_JBEYBN010000001.1"/>
</dbReference>
<reference evidence="1 2" key="1">
    <citation type="submission" date="2024-06" db="EMBL/GenBank/DDBJ databases">
        <title>The Natural Products Discovery Center: Release of the First 8490 Sequenced Strains for Exploring Actinobacteria Biosynthetic Diversity.</title>
        <authorList>
            <person name="Kalkreuter E."/>
            <person name="Kautsar S.A."/>
            <person name="Yang D."/>
            <person name="Bader C.D."/>
            <person name="Teijaro C.N."/>
            <person name="Fluegel L."/>
            <person name="Davis C.M."/>
            <person name="Simpson J.R."/>
            <person name="Lauterbach L."/>
            <person name="Steele A.D."/>
            <person name="Gui C."/>
            <person name="Meng S."/>
            <person name="Li G."/>
            <person name="Viehrig K."/>
            <person name="Ye F."/>
            <person name="Su P."/>
            <person name="Kiefer A.F."/>
            <person name="Nichols A."/>
            <person name="Cepeda A.J."/>
            <person name="Yan W."/>
            <person name="Fan B."/>
            <person name="Jiang Y."/>
            <person name="Adhikari A."/>
            <person name="Zheng C.-J."/>
            <person name="Schuster L."/>
            <person name="Cowan T.M."/>
            <person name="Smanski M.J."/>
            <person name="Chevrette M.G."/>
            <person name="De Carvalho L.P.S."/>
            <person name="Shen B."/>
        </authorList>
    </citation>
    <scope>NUCLEOTIDE SEQUENCE [LARGE SCALE GENOMIC DNA]</scope>
    <source>
        <strain evidence="1 2">NPDC019583</strain>
    </source>
</reference>
<dbReference type="InterPro" id="IPR046300">
    <property type="entry name" value="DUF6415"/>
</dbReference>
<proteinExistence type="predicted"/>
<gene>
    <name evidence="1" type="ORF">ABZ568_00295</name>
</gene>
<name>A0ABV2XLL8_9ACTN</name>
<dbReference type="Pfam" id="PF19979">
    <property type="entry name" value="DUF6415"/>
    <property type="match status" value="1"/>
</dbReference>
<dbReference type="EMBL" id="JBEYBN010000001">
    <property type="protein sequence ID" value="MEU2264899.1"/>
    <property type="molecule type" value="Genomic_DNA"/>
</dbReference>
<sequence>MSAPVAVQQREPVGEETLTTLLAALRAWTPLDGGALLDDVGKVLDDVVPGEEQVEELAERLRGHLMRLVDVALANEAGEDDQAAELIARARDVRSEEVPGDHWRAVGHLRRMAWVVNELLERLGAIRCLKEYA</sequence>
<comment type="caution">
    <text evidence="1">The sequence shown here is derived from an EMBL/GenBank/DDBJ whole genome shotgun (WGS) entry which is preliminary data.</text>
</comment>
<protein>
    <submittedName>
        <fullName evidence="1">DUF6415 family natural product biosynthesis protein</fullName>
    </submittedName>
</protein>
<keyword evidence="2" id="KW-1185">Reference proteome</keyword>